<dbReference type="OrthoDB" id="3185912at2"/>
<accession>D0WGP9</accession>
<reference evidence="2" key="1">
    <citation type="submission" date="2009-10" db="EMBL/GenBank/DDBJ databases">
        <authorList>
            <person name="Weinstock G."/>
            <person name="Sodergren E."/>
            <person name="Clifton S."/>
            <person name="Fulton L."/>
            <person name="Fulton B."/>
            <person name="Courtney L."/>
            <person name="Fronick C."/>
            <person name="Harrison M."/>
            <person name="Strong C."/>
            <person name="Farmer C."/>
            <person name="Delahaunty K."/>
            <person name="Markovic C."/>
            <person name="Hall O."/>
            <person name="Minx P."/>
            <person name="Tomlinson C."/>
            <person name="Mitreva M."/>
            <person name="Nelson J."/>
            <person name="Hou S."/>
            <person name="Wollam A."/>
            <person name="Pepin K.H."/>
            <person name="Johnson M."/>
            <person name="Bhonagiri V."/>
            <person name="Nash W.E."/>
            <person name="Warren W."/>
            <person name="Chinwalla A."/>
            <person name="Mardis E.R."/>
            <person name="Wilson R.K."/>
        </authorList>
    </citation>
    <scope>NUCLEOTIDE SEQUENCE [LARGE SCALE GENOMIC DNA]</scope>
    <source>
        <strain evidence="2">ATCC 700122</strain>
    </source>
</reference>
<dbReference type="AlphaFoldDB" id="D0WGP9"/>
<dbReference type="EMBL" id="ACUX02000006">
    <property type="protein sequence ID" value="EEZ61662.1"/>
    <property type="molecule type" value="Genomic_DNA"/>
</dbReference>
<comment type="caution">
    <text evidence="2">The sequence shown here is derived from an EMBL/GenBank/DDBJ whole genome shotgun (WGS) entry which is preliminary data.</text>
</comment>
<dbReference type="Pfam" id="PF19789">
    <property type="entry name" value="DUF6273"/>
    <property type="match status" value="1"/>
</dbReference>
<organism evidence="2 3">
    <name type="scientific">Slackia exigua (strain ATCC 700122 / DSM 15923 / CIP 105133 / JCM 11022 / KCTC 5966 / S-7)</name>
    <dbReference type="NCBI Taxonomy" id="649764"/>
    <lineage>
        <taxon>Bacteria</taxon>
        <taxon>Bacillati</taxon>
        <taxon>Actinomycetota</taxon>
        <taxon>Coriobacteriia</taxon>
        <taxon>Eggerthellales</taxon>
        <taxon>Eggerthellaceae</taxon>
        <taxon>Slackia</taxon>
    </lineage>
</organism>
<dbReference type="Proteomes" id="UP000006001">
    <property type="component" value="Unassembled WGS sequence"/>
</dbReference>
<name>D0WGP9_SLAES</name>
<keyword evidence="3" id="KW-1185">Reference proteome</keyword>
<feature type="domain" description="DUF6273" evidence="1">
    <location>
        <begin position="145"/>
        <end position="317"/>
    </location>
</feature>
<dbReference type="GeneID" id="85007555"/>
<dbReference type="eggNOG" id="COG3827">
    <property type="taxonomic scope" value="Bacteria"/>
</dbReference>
<dbReference type="HOGENOM" id="CLU_836500_0_0_11"/>
<evidence type="ECO:0000259" key="1">
    <source>
        <dbReference type="Pfam" id="PF19789"/>
    </source>
</evidence>
<protein>
    <recommendedName>
        <fullName evidence="1">DUF6273 domain-containing protein</fullName>
    </recommendedName>
</protein>
<evidence type="ECO:0000313" key="3">
    <source>
        <dbReference type="Proteomes" id="UP000006001"/>
    </source>
</evidence>
<evidence type="ECO:0000313" key="2">
    <source>
        <dbReference type="EMBL" id="EEZ61662.1"/>
    </source>
</evidence>
<dbReference type="InterPro" id="IPR046240">
    <property type="entry name" value="DUF6273"/>
</dbReference>
<proteinExistence type="predicted"/>
<gene>
    <name evidence="2" type="ORF">HMPREF0762_01003</name>
</gene>
<dbReference type="STRING" id="649764.HMPREF0762_01003"/>
<dbReference type="RefSeq" id="WP_006362261.1">
    <property type="nucleotide sequence ID" value="NZ_GG700630.1"/>
</dbReference>
<sequence length="332" mass="35136">MIHALHLNDGRRGSKRDSLGRTVVLLVFLALLASMAASGCAQGGATSMDSGSLETMTWDEIEAAAHDIESASDEEDALARAASYGFVNEDGSIAEGTKSIALDSGETIAVRVADIYRDDKSDGSGKAGITFLATTAVGPHGMNSGPSNAGGWEKSEARAWLANEVLPSFPDDLEKAITPIKKTTNNLGNADAENPSASLSVTDDALWIPSAAEIWGQDIAWFTDDQAWCNDVLAEEGSQYRLFTQAGINAGGIVVDTDDAQAFSHETGRDASAPTELLARTFPDGEKPCDWWTRSSRASDDVYYVGVYKDGSANPYGFLGNYDAGIVIGFCI</sequence>